<dbReference type="PROSITE" id="PS50993">
    <property type="entry name" value="NIDOGEN_G2"/>
    <property type="match status" value="1"/>
</dbReference>
<keyword evidence="11" id="KW-0325">Glycoprotein</keyword>
<evidence type="ECO:0000256" key="12">
    <source>
        <dbReference type="PROSITE-ProRule" id="PRU00076"/>
    </source>
</evidence>
<gene>
    <name evidence="18" type="ORF">PSYICH_LOCUS5710</name>
</gene>
<keyword evidence="8" id="KW-0084">Basement membrane</keyword>
<protein>
    <recommendedName>
        <fullName evidence="20">Nidogen</fullName>
    </recommendedName>
</protein>
<dbReference type="InterPro" id="IPR018097">
    <property type="entry name" value="EGF_Ca-bd_CS"/>
</dbReference>
<dbReference type="FunFam" id="2.120.10.30:FF:000241">
    <property type="entry name" value="Low-density lipoprotein receptor-related protein 6"/>
    <property type="match status" value="1"/>
</dbReference>
<dbReference type="GO" id="GO:0007160">
    <property type="term" value="P:cell-matrix adhesion"/>
    <property type="evidence" value="ECO:0007669"/>
    <property type="project" value="InterPro"/>
</dbReference>
<dbReference type="InterPro" id="IPR000152">
    <property type="entry name" value="EGF-type_Asp/Asn_hydroxyl_site"/>
</dbReference>
<dbReference type="InterPro" id="IPR000742">
    <property type="entry name" value="EGF"/>
</dbReference>
<dbReference type="PROSITE" id="PS01187">
    <property type="entry name" value="EGF_CA"/>
    <property type="match status" value="1"/>
</dbReference>
<dbReference type="SUPFAM" id="SSF57184">
    <property type="entry name" value="Growth factor receptor domain"/>
    <property type="match status" value="1"/>
</dbReference>
<evidence type="ECO:0000313" key="19">
    <source>
        <dbReference type="Proteomes" id="UP001153636"/>
    </source>
</evidence>
<dbReference type="EMBL" id="OV651830">
    <property type="protein sequence ID" value="CAH1105066.1"/>
    <property type="molecule type" value="Genomic_DNA"/>
</dbReference>
<dbReference type="InterPro" id="IPR009030">
    <property type="entry name" value="Growth_fac_rcpt_cys_sf"/>
</dbReference>
<dbReference type="SMART" id="SM00539">
    <property type="entry name" value="NIDO"/>
    <property type="match status" value="1"/>
</dbReference>
<dbReference type="InterPro" id="IPR009017">
    <property type="entry name" value="GFP"/>
</dbReference>
<dbReference type="Pfam" id="PF00058">
    <property type="entry name" value="Ldl_recept_b"/>
    <property type="match status" value="2"/>
</dbReference>
<dbReference type="PANTHER" id="PTHR24033">
    <property type="entry name" value="EGF-LIKE DOMAIN-CONTAINING PROTEIN"/>
    <property type="match status" value="1"/>
</dbReference>
<dbReference type="CDD" id="cd00054">
    <property type="entry name" value="EGF_CA"/>
    <property type="match status" value="1"/>
</dbReference>
<dbReference type="InterPro" id="IPR000033">
    <property type="entry name" value="LDLR_classB_rpt"/>
</dbReference>
<dbReference type="FunFam" id="2.10.25.10:FF:000038">
    <property type="entry name" value="Fibrillin 2"/>
    <property type="match status" value="1"/>
</dbReference>
<feature type="domain" description="EGF-like" evidence="15">
    <location>
        <begin position="770"/>
        <end position="811"/>
    </location>
</feature>
<evidence type="ECO:0000256" key="7">
    <source>
        <dbReference type="ARBA" id="ARBA00022837"/>
    </source>
</evidence>
<evidence type="ECO:0000256" key="8">
    <source>
        <dbReference type="ARBA" id="ARBA00022869"/>
    </source>
</evidence>
<feature type="chain" id="PRO_5040327215" description="Nidogen" evidence="14">
    <location>
        <begin position="23"/>
        <end position="1342"/>
    </location>
</feature>
<name>A0A9P0GBN4_9CUCU</name>
<feature type="domain" description="EGF-like" evidence="15">
    <location>
        <begin position="528"/>
        <end position="572"/>
    </location>
</feature>
<evidence type="ECO:0000256" key="13">
    <source>
        <dbReference type="PROSITE-ProRule" id="PRU00461"/>
    </source>
</evidence>
<dbReference type="PROSITE" id="PS51120">
    <property type="entry name" value="LDLRB"/>
    <property type="match status" value="3"/>
</dbReference>
<organism evidence="18 19">
    <name type="scientific">Psylliodes chrysocephalus</name>
    <dbReference type="NCBI Taxonomy" id="3402493"/>
    <lineage>
        <taxon>Eukaryota</taxon>
        <taxon>Metazoa</taxon>
        <taxon>Ecdysozoa</taxon>
        <taxon>Arthropoda</taxon>
        <taxon>Hexapoda</taxon>
        <taxon>Insecta</taxon>
        <taxon>Pterygota</taxon>
        <taxon>Neoptera</taxon>
        <taxon>Endopterygota</taxon>
        <taxon>Coleoptera</taxon>
        <taxon>Polyphaga</taxon>
        <taxon>Cucujiformia</taxon>
        <taxon>Chrysomeloidea</taxon>
        <taxon>Chrysomelidae</taxon>
        <taxon>Galerucinae</taxon>
        <taxon>Alticini</taxon>
        <taxon>Psylliodes</taxon>
    </lineage>
</organism>
<feature type="domain" description="EGF-like" evidence="15">
    <location>
        <begin position="941"/>
        <end position="980"/>
    </location>
</feature>
<dbReference type="SMART" id="SM00179">
    <property type="entry name" value="EGF_CA"/>
    <property type="match status" value="3"/>
</dbReference>
<feature type="domain" description="Nidogen G2 beta-barrel" evidence="16">
    <location>
        <begin position="307"/>
        <end position="533"/>
    </location>
</feature>
<keyword evidence="6" id="KW-0677">Repeat</keyword>
<dbReference type="OrthoDB" id="6375837at2759"/>
<dbReference type="SUPFAM" id="SSF63825">
    <property type="entry name" value="YWTD domain"/>
    <property type="match status" value="1"/>
</dbReference>
<dbReference type="SUPFAM" id="SSF54511">
    <property type="entry name" value="GFP-like"/>
    <property type="match status" value="1"/>
</dbReference>
<dbReference type="InterPro" id="IPR003886">
    <property type="entry name" value="NIDO_dom"/>
</dbReference>
<evidence type="ECO:0000256" key="2">
    <source>
        <dbReference type="ARBA" id="ARBA00022525"/>
    </source>
</evidence>
<evidence type="ECO:0000256" key="6">
    <source>
        <dbReference type="ARBA" id="ARBA00022737"/>
    </source>
</evidence>
<feature type="domain" description="NIDO" evidence="17">
    <location>
        <begin position="97"/>
        <end position="247"/>
    </location>
</feature>
<reference evidence="18" key="1">
    <citation type="submission" date="2022-01" db="EMBL/GenBank/DDBJ databases">
        <authorList>
            <person name="King R."/>
        </authorList>
    </citation>
    <scope>NUCLEOTIDE SEQUENCE</scope>
</reference>
<dbReference type="SMART" id="SM00682">
    <property type="entry name" value="G2F"/>
    <property type="match status" value="1"/>
</dbReference>
<dbReference type="GO" id="GO:0005604">
    <property type="term" value="C:basement membrane"/>
    <property type="evidence" value="ECO:0007669"/>
    <property type="project" value="UniProtKB-SubCell"/>
</dbReference>
<accession>A0A9P0GBN4</accession>
<keyword evidence="7" id="KW-0106">Calcium</keyword>
<keyword evidence="19" id="KW-1185">Reference proteome</keyword>
<feature type="disulfide bond" evidence="12">
    <location>
        <begin position="665"/>
        <end position="682"/>
    </location>
</feature>
<evidence type="ECO:0000259" key="15">
    <source>
        <dbReference type="PROSITE" id="PS50026"/>
    </source>
</evidence>
<feature type="domain" description="EGF-like" evidence="15">
    <location>
        <begin position="614"/>
        <end position="652"/>
    </location>
</feature>
<evidence type="ECO:0000256" key="3">
    <source>
        <dbReference type="ARBA" id="ARBA00022530"/>
    </source>
</evidence>
<dbReference type="PANTHER" id="PTHR24033:SF151">
    <property type="entry name" value="NOTCH 2"/>
    <property type="match status" value="1"/>
</dbReference>
<feature type="signal peptide" evidence="14">
    <location>
        <begin position="1"/>
        <end position="22"/>
    </location>
</feature>
<feature type="domain" description="EGF-like" evidence="15">
    <location>
        <begin position="898"/>
        <end position="939"/>
    </location>
</feature>
<dbReference type="Gene3D" id="2.120.10.30">
    <property type="entry name" value="TolB, C-terminal domain"/>
    <property type="match status" value="1"/>
</dbReference>
<evidence type="ECO:0000256" key="5">
    <source>
        <dbReference type="ARBA" id="ARBA00022729"/>
    </source>
</evidence>
<feature type="domain" description="EGF-like" evidence="15">
    <location>
        <begin position="655"/>
        <end position="696"/>
    </location>
</feature>
<dbReference type="PROSITE" id="PS00010">
    <property type="entry name" value="ASX_HYDROXYL"/>
    <property type="match status" value="2"/>
</dbReference>
<feature type="disulfide bond" evidence="12">
    <location>
        <begin position="907"/>
        <end position="924"/>
    </location>
</feature>
<feature type="repeat" description="LDL-receptor class B" evidence="13">
    <location>
        <begin position="1119"/>
        <end position="1161"/>
    </location>
</feature>
<keyword evidence="10 12" id="KW-1015">Disulfide bond</keyword>
<comment type="caution">
    <text evidence="12">Lacks conserved residue(s) required for the propagation of feature annotation.</text>
</comment>
<evidence type="ECO:0000259" key="16">
    <source>
        <dbReference type="PROSITE" id="PS50993"/>
    </source>
</evidence>
<dbReference type="Pfam" id="PF07474">
    <property type="entry name" value="G2F"/>
    <property type="match status" value="1"/>
</dbReference>
<dbReference type="InterPro" id="IPR001881">
    <property type="entry name" value="EGF-like_Ca-bd_dom"/>
</dbReference>
<keyword evidence="9" id="KW-0130">Cell adhesion</keyword>
<dbReference type="InterPro" id="IPR051830">
    <property type="entry name" value="NOTCH_homolog"/>
</dbReference>
<dbReference type="PROSITE" id="PS01186">
    <property type="entry name" value="EGF_2"/>
    <property type="match status" value="7"/>
</dbReference>
<dbReference type="PROSITE" id="PS51220">
    <property type="entry name" value="NIDO"/>
    <property type="match status" value="1"/>
</dbReference>
<dbReference type="Proteomes" id="UP001153636">
    <property type="component" value="Chromosome 18"/>
</dbReference>
<feature type="disulfide bond" evidence="12">
    <location>
        <begin position="823"/>
        <end position="840"/>
    </location>
</feature>
<evidence type="ECO:0000256" key="14">
    <source>
        <dbReference type="SAM" id="SignalP"/>
    </source>
</evidence>
<dbReference type="PROSITE" id="PS50026">
    <property type="entry name" value="EGF_3"/>
    <property type="match status" value="8"/>
</dbReference>
<evidence type="ECO:0000256" key="4">
    <source>
        <dbReference type="ARBA" id="ARBA00022536"/>
    </source>
</evidence>
<dbReference type="Pfam" id="PF12947">
    <property type="entry name" value="EGF_3"/>
    <property type="match status" value="2"/>
</dbReference>
<feature type="disulfide bond" evidence="12">
    <location>
        <begin position="951"/>
        <end position="968"/>
    </location>
</feature>
<evidence type="ECO:0000256" key="10">
    <source>
        <dbReference type="ARBA" id="ARBA00023157"/>
    </source>
</evidence>
<dbReference type="Gene3D" id="2.10.25.10">
    <property type="entry name" value="Laminin"/>
    <property type="match status" value="8"/>
</dbReference>
<feature type="domain" description="EGF-like" evidence="15">
    <location>
        <begin position="813"/>
        <end position="854"/>
    </location>
</feature>
<dbReference type="Pfam" id="PF07645">
    <property type="entry name" value="EGF_CA"/>
    <property type="match status" value="2"/>
</dbReference>
<feature type="domain" description="EGF-like" evidence="15">
    <location>
        <begin position="573"/>
        <end position="613"/>
    </location>
</feature>
<dbReference type="Pfam" id="PF06119">
    <property type="entry name" value="NIDO"/>
    <property type="match status" value="1"/>
</dbReference>
<evidence type="ECO:0000256" key="9">
    <source>
        <dbReference type="ARBA" id="ARBA00022889"/>
    </source>
</evidence>
<evidence type="ECO:0000259" key="17">
    <source>
        <dbReference type="PROSITE" id="PS51220"/>
    </source>
</evidence>
<dbReference type="SMART" id="SM00181">
    <property type="entry name" value="EGF"/>
    <property type="match status" value="11"/>
</dbReference>
<dbReference type="InterPro" id="IPR024731">
    <property type="entry name" value="NELL2-like_EGF"/>
</dbReference>
<evidence type="ECO:0008006" key="20">
    <source>
        <dbReference type="Google" id="ProtNLM"/>
    </source>
</evidence>
<sequence>MRTPLKEVLCFLSVWVIGHVDGIPQGLLYEHNVPEAVILPKTDDGSSREIKLKEPIVFFGNSYDSIYVNSNGLLSFQTEIPQFINIEFPLDYPIIAPFYSNVDTRTAGQISYYETEHPGLIQRATENVHESFLNFADFQATSLFIVTWKDVGYFNNGADKLNTYQVVISTDGEQSYVEFLYPENGIQWIQGTGDDSGLPDARAQAGIISPEGKVFALPGSGTEQVKNLNRWSNIGLDGQFIYRIDQLEIVEPDAGFSNKPEEPSDSCAGAKTLCHIQAKCKDYDEGFCCECNPKFYGNGKHCVKKDVPLRVNGKIYGKINGEKLEGLDLQSYVVMSDGRAYTAISKIPQSIGFDIQSMQILGGVIGYLFAKPLRSASNGYQITGGVFNHTATIIFHNTSQTIRIKQKYLGLDVFDQLRLEADIQGDIPILTDESRVTIDEYQENYSRTGPGVIQMTSQRVIRVLNPNGQENVLTYSVDQSFVFDYCKYANITVGETWKLKVGKNFISYESREQIIRFGLSNKITPLGDFDPCEEGRSKCTDNSACVVENESFRCICNPGYQSIFDGNRTICSDINECLNGQHECDYNAQCFNLVGSYSCVCNPGFEGNGHICDNARSCQNVSCNENAECVESNGIAACRCLAGFKGDGQYCQAILDHSCHIANNCSPYGYCAIQPETGNYKCACLPGYTGDGYRCMQMETTTMPMTTTEEGENTEAPNQSILQTCTNEGCYCPVGYAIQSGTAYCIPDSLPATTDSAAFATTTITSEKIVQEGCNVLNNCHPNASCMYSDYLHDYECVCNEGLEGNGYNCEVEIVSCTKVDNCHAQATCTYDENLGKSTCICNPGFTGDGYGCTIIASCTSNQDCTPTEECVITQSQRYECICKDGYVRDSQHQCVIISDSCGGGKCVENADCLYDDEYQTHYCQCKPGFVGDGITECREKVIGCDTLNNCGVHATCKYIEEELGYKCLCQEGFFGDGFLCYAERNCHTDPTMCSQQAKCLTDANRNFLCQCNPGFVGNGTVCKEISRHEGNYLLLNQGMATLRIPLDQKKIQANKPVQAKAFQTAVGLDVDCLEGRVYWSDISGRAIRSSFLNGTDKGDFVTQGVGSPEGISIDWISRNVYWTDSTLDTIEVANIESKLRRTLFNTDLVNPRGIAVHPQRGKIFWTDWDRKHPKIEWANADGTDRKIFLRAPDVSLPNALTIDFETEHLCFADAGTKKIECVHIDSKFKQTVAANLTYPFGITTTDREIYWSDWITKKIERVEKYSLKKLPPLSVPLGGTGNRLFELVAVPNHCPALANVCEFFKNQCPKDHICLPNGLGGKQCLCGYPAQDPDHNTSCNL</sequence>
<keyword evidence="3" id="KW-0272">Extracellular matrix</keyword>
<dbReference type="InterPro" id="IPR011042">
    <property type="entry name" value="6-blade_b-propeller_TolB-like"/>
</dbReference>
<proteinExistence type="predicted"/>
<dbReference type="InterPro" id="IPR049883">
    <property type="entry name" value="NOTCH1_EGF-like"/>
</dbReference>
<evidence type="ECO:0000256" key="11">
    <source>
        <dbReference type="ARBA" id="ARBA00023180"/>
    </source>
</evidence>
<dbReference type="SMART" id="SM00135">
    <property type="entry name" value="LY"/>
    <property type="match status" value="5"/>
</dbReference>
<dbReference type="CDD" id="cd00255">
    <property type="entry name" value="nidG2"/>
    <property type="match status" value="1"/>
</dbReference>
<keyword evidence="5 14" id="KW-0732">Signal</keyword>
<keyword evidence="4 12" id="KW-0245">EGF-like domain</keyword>
<evidence type="ECO:0000313" key="18">
    <source>
        <dbReference type="EMBL" id="CAH1105066.1"/>
    </source>
</evidence>
<feature type="repeat" description="LDL-receptor class B" evidence="13">
    <location>
        <begin position="1076"/>
        <end position="1118"/>
    </location>
</feature>
<dbReference type="Gene3D" id="2.40.155.10">
    <property type="entry name" value="Green fluorescent protein"/>
    <property type="match status" value="1"/>
</dbReference>
<evidence type="ECO:0000256" key="1">
    <source>
        <dbReference type="ARBA" id="ARBA00004302"/>
    </source>
</evidence>
<dbReference type="InterPro" id="IPR006605">
    <property type="entry name" value="G2_nidogen/fibulin_G2F"/>
</dbReference>
<feature type="disulfide bond" evidence="12">
    <location>
        <begin position="780"/>
        <end position="797"/>
    </location>
</feature>
<keyword evidence="2" id="KW-0964">Secreted</keyword>
<comment type="subcellular location">
    <subcellularLocation>
        <location evidence="1">Secreted</location>
        <location evidence="1">Extracellular space</location>
        <location evidence="1">Extracellular matrix</location>
        <location evidence="1">Basement membrane</location>
    </subcellularLocation>
</comment>
<dbReference type="GO" id="GO:0005509">
    <property type="term" value="F:calcium ion binding"/>
    <property type="evidence" value="ECO:0007669"/>
    <property type="project" value="InterPro"/>
</dbReference>
<feature type="repeat" description="LDL-receptor class B" evidence="13">
    <location>
        <begin position="1162"/>
        <end position="1207"/>
    </location>
</feature>